<evidence type="ECO:0000256" key="3">
    <source>
        <dbReference type="ARBA" id="ARBA00022475"/>
    </source>
</evidence>
<dbReference type="NCBIfam" id="TIGR01410">
    <property type="entry name" value="tatB"/>
    <property type="match status" value="1"/>
</dbReference>
<dbReference type="InterPro" id="IPR018448">
    <property type="entry name" value="TatB"/>
</dbReference>
<evidence type="ECO:0000256" key="1">
    <source>
        <dbReference type="ARBA" id="ARBA00004167"/>
    </source>
</evidence>
<reference evidence="10" key="2">
    <citation type="submission" date="2021-04" db="EMBL/GenBank/DDBJ databases">
        <authorList>
            <person name="Gilroy R."/>
        </authorList>
    </citation>
    <scope>NUCLEOTIDE SEQUENCE</scope>
    <source>
        <strain evidence="10">CHK186-16707</strain>
    </source>
</reference>
<keyword evidence="3" id="KW-1003">Cell membrane</keyword>
<dbReference type="Gene3D" id="1.20.5.3310">
    <property type="match status" value="1"/>
</dbReference>
<dbReference type="Proteomes" id="UP000824225">
    <property type="component" value="Unassembled WGS sequence"/>
</dbReference>
<keyword evidence="6" id="KW-1133">Transmembrane helix</keyword>
<keyword evidence="7" id="KW-0811">Translocation</keyword>
<accession>A0A9D2HB83</accession>
<dbReference type="AlphaFoldDB" id="A0A9D2HB83"/>
<organism evidence="10 11">
    <name type="scientific">Candidatus Mailhella merdigallinarum</name>
    <dbReference type="NCBI Taxonomy" id="2838658"/>
    <lineage>
        <taxon>Bacteria</taxon>
        <taxon>Pseudomonadati</taxon>
        <taxon>Thermodesulfobacteriota</taxon>
        <taxon>Desulfovibrionia</taxon>
        <taxon>Desulfovibrionales</taxon>
        <taxon>Desulfovibrionaceae</taxon>
        <taxon>Mailhella</taxon>
    </lineage>
</organism>
<evidence type="ECO:0000256" key="2">
    <source>
        <dbReference type="ARBA" id="ARBA00022448"/>
    </source>
</evidence>
<dbReference type="EMBL" id="DXAN01000003">
    <property type="protein sequence ID" value="HJA07973.1"/>
    <property type="molecule type" value="Genomic_DNA"/>
</dbReference>
<proteinExistence type="predicted"/>
<name>A0A9D2HB83_9BACT</name>
<keyword evidence="8" id="KW-0472">Membrane</keyword>
<evidence type="ECO:0000256" key="4">
    <source>
        <dbReference type="ARBA" id="ARBA00022692"/>
    </source>
</evidence>
<evidence type="ECO:0000256" key="6">
    <source>
        <dbReference type="ARBA" id="ARBA00022989"/>
    </source>
</evidence>
<comment type="subcellular location">
    <subcellularLocation>
        <location evidence="1">Membrane</location>
        <topology evidence="1">Single-pass membrane protein</topology>
    </subcellularLocation>
</comment>
<feature type="compositionally biased region" description="Basic and acidic residues" evidence="9">
    <location>
        <begin position="60"/>
        <end position="82"/>
    </location>
</feature>
<evidence type="ECO:0000256" key="8">
    <source>
        <dbReference type="ARBA" id="ARBA00023136"/>
    </source>
</evidence>
<dbReference type="PRINTS" id="PR01506">
    <property type="entry name" value="TATBPROTEIN"/>
</dbReference>
<sequence>MFGIGSTELLVILVVALLVLGPKNLPKIAQTLGRAMGEFRKVSTEFQRTLNTEIAFEEEAEKHAKAKKEQEAVQARENKPVKAETSAAPEAASAPTQTAEAPSSATPAGTAPSATETGNAKPEEKA</sequence>
<dbReference type="Pfam" id="PF02416">
    <property type="entry name" value="TatA_B_E"/>
    <property type="match status" value="1"/>
</dbReference>
<evidence type="ECO:0000256" key="5">
    <source>
        <dbReference type="ARBA" id="ARBA00022927"/>
    </source>
</evidence>
<keyword evidence="2" id="KW-0813">Transport</keyword>
<evidence type="ECO:0000313" key="11">
    <source>
        <dbReference type="Proteomes" id="UP000824225"/>
    </source>
</evidence>
<feature type="compositionally biased region" description="Low complexity" evidence="9">
    <location>
        <begin position="83"/>
        <end position="117"/>
    </location>
</feature>
<feature type="region of interest" description="Disordered" evidence="9">
    <location>
        <begin position="60"/>
        <end position="126"/>
    </location>
</feature>
<keyword evidence="4" id="KW-0812">Transmembrane</keyword>
<dbReference type="GO" id="GO:0016020">
    <property type="term" value="C:membrane"/>
    <property type="evidence" value="ECO:0007669"/>
    <property type="project" value="UniProtKB-SubCell"/>
</dbReference>
<protein>
    <submittedName>
        <fullName evidence="10">Sec-independent protein translocase protein TatB</fullName>
    </submittedName>
</protein>
<dbReference type="PANTHER" id="PTHR33162:SF1">
    <property type="entry name" value="SEC-INDEPENDENT PROTEIN TRANSLOCASE PROTEIN TATA, CHLOROPLASTIC"/>
    <property type="match status" value="1"/>
</dbReference>
<keyword evidence="5" id="KW-0653">Protein transport</keyword>
<dbReference type="InterPro" id="IPR003369">
    <property type="entry name" value="TatA/B/E"/>
</dbReference>
<reference evidence="10" key="1">
    <citation type="journal article" date="2021" name="PeerJ">
        <title>Extensive microbial diversity within the chicken gut microbiome revealed by metagenomics and culture.</title>
        <authorList>
            <person name="Gilroy R."/>
            <person name="Ravi A."/>
            <person name="Getino M."/>
            <person name="Pursley I."/>
            <person name="Horton D.L."/>
            <person name="Alikhan N.F."/>
            <person name="Baker D."/>
            <person name="Gharbi K."/>
            <person name="Hall N."/>
            <person name="Watson M."/>
            <person name="Adriaenssens E.M."/>
            <person name="Foster-Nyarko E."/>
            <person name="Jarju S."/>
            <person name="Secka A."/>
            <person name="Antonio M."/>
            <person name="Oren A."/>
            <person name="Chaudhuri R.R."/>
            <person name="La Ragione R."/>
            <person name="Hildebrand F."/>
            <person name="Pallen M.J."/>
        </authorList>
    </citation>
    <scope>NUCLEOTIDE SEQUENCE</scope>
    <source>
        <strain evidence="10">CHK186-16707</strain>
    </source>
</reference>
<comment type="caution">
    <text evidence="10">The sequence shown here is derived from an EMBL/GenBank/DDBJ whole genome shotgun (WGS) entry which is preliminary data.</text>
</comment>
<evidence type="ECO:0000256" key="7">
    <source>
        <dbReference type="ARBA" id="ARBA00023010"/>
    </source>
</evidence>
<dbReference type="GO" id="GO:0008320">
    <property type="term" value="F:protein transmembrane transporter activity"/>
    <property type="evidence" value="ECO:0007669"/>
    <property type="project" value="InterPro"/>
</dbReference>
<evidence type="ECO:0000313" key="10">
    <source>
        <dbReference type="EMBL" id="HJA07973.1"/>
    </source>
</evidence>
<dbReference type="PANTHER" id="PTHR33162">
    <property type="entry name" value="SEC-INDEPENDENT PROTEIN TRANSLOCASE PROTEIN TATA, CHLOROPLASTIC"/>
    <property type="match status" value="1"/>
</dbReference>
<gene>
    <name evidence="10" type="primary">tatB</name>
    <name evidence="10" type="ORF">H9962_02105</name>
</gene>
<dbReference type="GO" id="GO:0043953">
    <property type="term" value="P:protein transport by the Tat complex"/>
    <property type="evidence" value="ECO:0007669"/>
    <property type="project" value="InterPro"/>
</dbReference>
<evidence type="ECO:0000256" key="9">
    <source>
        <dbReference type="SAM" id="MobiDB-lite"/>
    </source>
</evidence>